<dbReference type="PANTHER" id="PTHR28523">
    <property type="entry name" value="CYTOCHROME C OXIDASE ASSEMBLY FACTOR 1"/>
    <property type="match status" value="1"/>
</dbReference>
<dbReference type="RefSeq" id="XP_012179293.1">
    <property type="nucleotide sequence ID" value="XM_012323903.1"/>
</dbReference>
<dbReference type="Proteomes" id="UP000006352">
    <property type="component" value="Unassembled WGS sequence"/>
</dbReference>
<dbReference type="OrthoDB" id="2100652at2759"/>
<evidence type="ECO:0000256" key="1">
    <source>
        <dbReference type="SAM" id="MobiDB-lite"/>
    </source>
</evidence>
<dbReference type="GO" id="GO:0005743">
    <property type="term" value="C:mitochondrial inner membrane"/>
    <property type="evidence" value="ECO:0007669"/>
    <property type="project" value="TreeGrafter"/>
</dbReference>
<dbReference type="InParanoid" id="J4G1B0"/>
<dbReference type="EMBL" id="HE796959">
    <property type="protein sequence ID" value="CCL99988.1"/>
    <property type="molecule type" value="Genomic_DNA"/>
</dbReference>
<name>J4G1B0_9APHY</name>
<protein>
    <recommendedName>
        <fullName evidence="4">DUF1783-domain-containing protein</fullName>
    </recommendedName>
</protein>
<dbReference type="PANTHER" id="PTHR28523:SF1">
    <property type="entry name" value="CYTOCHROME C OXIDASE ASSEMBLY FACTOR 1"/>
    <property type="match status" value="1"/>
</dbReference>
<dbReference type="HOGENOM" id="CLU_092488_0_0_1"/>
<keyword evidence="3" id="KW-1185">Reference proteome</keyword>
<dbReference type="GeneID" id="24094899"/>
<dbReference type="Pfam" id="PF08695">
    <property type="entry name" value="Coa1"/>
    <property type="match status" value="1"/>
</dbReference>
<accession>J4G1B0</accession>
<reference evidence="2 3" key="1">
    <citation type="journal article" date="2012" name="Appl. Environ. Microbiol.">
        <title>Short-read sequencing for genomic analysis of the brown rot fungus Fibroporia radiculosa.</title>
        <authorList>
            <person name="Tang J.D."/>
            <person name="Perkins A.D."/>
            <person name="Sonstegard T.S."/>
            <person name="Schroeder S.G."/>
            <person name="Burgess S.C."/>
            <person name="Diehl S.V."/>
        </authorList>
    </citation>
    <scope>NUCLEOTIDE SEQUENCE [LARGE SCALE GENOMIC DNA]</scope>
    <source>
        <strain evidence="2 3">TFFH 294</strain>
    </source>
</reference>
<evidence type="ECO:0000313" key="2">
    <source>
        <dbReference type="EMBL" id="CCL99988.1"/>
    </source>
</evidence>
<evidence type="ECO:0008006" key="4">
    <source>
        <dbReference type="Google" id="ProtNLM"/>
    </source>
</evidence>
<dbReference type="InterPro" id="IPR014807">
    <property type="entry name" value="Coa1"/>
</dbReference>
<dbReference type="GO" id="GO:0033617">
    <property type="term" value="P:mitochondrial respiratory chain complex IV assembly"/>
    <property type="evidence" value="ECO:0007669"/>
    <property type="project" value="InterPro"/>
</dbReference>
<proteinExistence type="predicted"/>
<sequence>MSTVSTALPGIWRSCRISARQTARTFATTTELPRPPPKDSPPTETFSSPSKPRPYQRPQRDLPPLQRKWPIVLVFGSVGVGAWVAFLTWSHNQERLSSSVVRQIMETVRESPELSEVLGEAIRPEPVWWLNGDPWINGAIHLMQGNIDLSFRVKGHKRAGTLYFTSIRKAKGELFTILRFKVIGDDGTIVNVPAKSL</sequence>
<evidence type="ECO:0000313" key="3">
    <source>
        <dbReference type="Proteomes" id="UP000006352"/>
    </source>
</evidence>
<dbReference type="AlphaFoldDB" id="J4G1B0"/>
<gene>
    <name evidence="2" type="ORF">FIBRA_02013</name>
</gene>
<organism evidence="2 3">
    <name type="scientific">Fibroporia radiculosa</name>
    <dbReference type="NCBI Taxonomy" id="599839"/>
    <lineage>
        <taxon>Eukaryota</taxon>
        <taxon>Fungi</taxon>
        <taxon>Dikarya</taxon>
        <taxon>Basidiomycota</taxon>
        <taxon>Agaricomycotina</taxon>
        <taxon>Agaricomycetes</taxon>
        <taxon>Polyporales</taxon>
        <taxon>Fibroporiaceae</taxon>
        <taxon>Fibroporia</taxon>
    </lineage>
</organism>
<feature type="region of interest" description="Disordered" evidence="1">
    <location>
        <begin position="23"/>
        <end position="62"/>
    </location>
</feature>
<dbReference type="InterPro" id="IPR042432">
    <property type="entry name" value="Coa1_fungi"/>
</dbReference>